<dbReference type="Proteomes" id="UP000186817">
    <property type="component" value="Unassembled WGS sequence"/>
</dbReference>
<protein>
    <submittedName>
        <fullName evidence="2">Uncharacterized protein</fullName>
    </submittedName>
</protein>
<reference evidence="2 3" key="1">
    <citation type="submission" date="2016-02" db="EMBL/GenBank/DDBJ databases">
        <title>Genome analysis of coral dinoflagellate symbionts highlights evolutionary adaptations to a symbiotic lifestyle.</title>
        <authorList>
            <person name="Aranda M."/>
            <person name="Li Y."/>
            <person name="Liew Y.J."/>
            <person name="Baumgarten S."/>
            <person name="Simakov O."/>
            <person name="Wilson M."/>
            <person name="Piel J."/>
            <person name="Ashoor H."/>
            <person name="Bougouffa S."/>
            <person name="Bajic V.B."/>
            <person name="Ryu T."/>
            <person name="Ravasi T."/>
            <person name="Bayer T."/>
            <person name="Micklem G."/>
            <person name="Kim H."/>
            <person name="Bhak J."/>
            <person name="Lajeunesse T.C."/>
            <person name="Voolstra C.R."/>
        </authorList>
    </citation>
    <scope>NUCLEOTIDE SEQUENCE [LARGE SCALE GENOMIC DNA]</scope>
    <source>
        <strain evidence="2 3">CCMP2467</strain>
    </source>
</reference>
<dbReference type="EMBL" id="LSRX01000992">
    <property type="protein sequence ID" value="OLP85163.1"/>
    <property type="molecule type" value="Genomic_DNA"/>
</dbReference>
<name>A0A1Q9CQG5_SYMMI</name>
<accession>A0A1Q9CQG5</accession>
<gene>
    <name evidence="2" type="ORF">AK812_SmicGene33871</name>
</gene>
<evidence type="ECO:0000313" key="3">
    <source>
        <dbReference type="Proteomes" id="UP000186817"/>
    </source>
</evidence>
<sequence>MWSSNAEIASGTAVEATETLGTQPPVRGMNVTWYVKSPPCRLLTVEQLRGRVCGQLPAFNGESVNFAVWEQPFDKETSAWGDQVLLSKFQAQHAKLAREDKKEATATTATAAADGRKAGAMSAVPLRRLSPLQLSQRFCSSHRDPPLLAAGTGRR</sequence>
<feature type="region of interest" description="Disordered" evidence="1">
    <location>
        <begin position="98"/>
        <end position="120"/>
    </location>
</feature>
<comment type="caution">
    <text evidence="2">The sequence shown here is derived from an EMBL/GenBank/DDBJ whole genome shotgun (WGS) entry which is preliminary data.</text>
</comment>
<proteinExistence type="predicted"/>
<evidence type="ECO:0000313" key="2">
    <source>
        <dbReference type="EMBL" id="OLP85163.1"/>
    </source>
</evidence>
<organism evidence="2 3">
    <name type="scientific">Symbiodinium microadriaticum</name>
    <name type="common">Dinoflagellate</name>
    <name type="synonym">Zooxanthella microadriatica</name>
    <dbReference type="NCBI Taxonomy" id="2951"/>
    <lineage>
        <taxon>Eukaryota</taxon>
        <taxon>Sar</taxon>
        <taxon>Alveolata</taxon>
        <taxon>Dinophyceae</taxon>
        <taxon>Suessiales</taxon>
        <taxon>Symbiodiniaceae</taxon>
        <taxon>Symbiodinium</taxon>
    </lineage>
</organism>
<dbReference type="AlphaFoldDB" id="A0A1Q9CQG5"/>
<keyword evidence="3" id="KW-1185">Reference proteome</keyword>
<evidence type="ECO:0000256" key="1">
    <source>
        <dbReference type="SAM" id="MobiDB-lite"/>
    </source>
</evidence>
<feature type="region of interest" description="Disordered" evidence="1">
    <location>
        <begin position="1"/>
        <end position="22"/>
    </location>
</feature>